<protein>
    <submittedName>
        <fullName evidence="1">Uncharacterized protein</fullName>
    </submittedName>
</protein>
<dbReference type="Proteomes" id="UP001500167">
    <property type="component" value="Unassembled WGS sequence"/>
</dbReference>
<name>A0ABP8A4Z6_9SPHI</name>
<proteinExistence type="predicted"/>
<reference evidence="2" key="1">
    <citation type="journal article" date="2019" name="Int. J. Syst. Evol. Microbiol.">
        <title>The Global Catalogue of Microorganisms (GCM) 10K type strain sequencing project: providing services to taxonomists for standard genome sequencing and annotation.</title>
        <authorList>
            <consortium name="The Broad Institute Genomics Platform"/>
            <consortium name="The Broad Institute Genome Sequencing Center for Infectious Disease"/>
            <person name="Wu L."/>
            <person name="Ma J."/>
        </authorList>
    </citation>
    <scope>NUCLEOTIDE SEQUENCE [LARGE SCALE GENOMIC DNA]</scope>
    <source>
        <strain evidence="2">JCM 16722</strain>
    </source>
</reference>
<evidence type="ECO:0000313" key="2">
    <source>
        <dbReference type="Proteomes" id="UP001500167"/>
    </source>
</evidence>
<keyword evidence="2" id="KW-1185">Reference proteome</keyword>
<organism evidence="1 2">
    <name type="scientific">Sphingobacterium ginsenosidimutans</name>
    <dbReference type="NCBI Taxonomy" id="687845"/>
    <lineage>
        <taxon>Bacteria</taxon>
        <taxon>Pseudomonadati</taxon>
        <taxon>Bacteroidota</taxon>
        <taxon>Sphingobacteriia</taxon>
        <taxon>Sphingobacteriales</taxon>
        <taxon>Sphingobacteriaceae</taxon>
        <taxon>Sphingobacterium</taxon>
    </lineage>
</organism>
<sequence length="81" mass="9561">MKILKITQIPNRIKDKIMKTLLETINHTEDYDIKCYVTITISTFIEYSQIRVESPFNISVIGQQNLFSLIVFMLKLMLYLC</sequence>
<gene>
    <name evidence="1" type="ORF">GCM10022218_27160</name>
</gene>
<dbReference type="EMBL" id="BAAAZK010000007">
    <property type="protein sequence ID" value="GAA4177792.1"/>
    <property type="molecule type" value="Genomic_DNA"/>
</dbReference>
<accession>A0ABP8A4Z6</accession>
<evidence type="ECO:0000313" key="1">
    <source>
        <dbReference type="EMBL" id="GAA4177792.1"/>
    </source>
</evidence>
<comment type="caution">
    <text evidence="1">The sequence shown here is derived from an EMBL/GenBank/DDBJ whole genome shotgun (WGS) entry which is preliminary data.</text>
</comment>